<dbReference type="InterPro" id="IPR001623">
    <property type="entry name" value="DnaJ_domain"/>
</dbReference>
<dbReference type="Gene3D" id="1.10.287.110">
    <property type="entry name" value="DnaJ domain"/>
    <property type="match status" value="1"/>
</dbReference>
<dbReference type="PROSITE" id="PS50076">
    <property type="entry name" value="DNAJ_2"/>
    <property type="match status" value="1"/>
</dbReference>
<reference evidence="2" key="1">
    <citation type="submission" date="2015-03" db="EMBL/GenBank/DDBJ databases">
        <title>A transcriptome of Araucaria cunninghamii, an australian fine timber species.</title>
        <authorList>
            <person name="Jing Yi C.J.Y."/>
            <person name="Yin San L.Y.S."/>
            <person name="Abdul Karim S.S."/>
            <person name="Wan Azmi N.N."/>
            <person name="Hercus R.R."/>
            <person name="Croft L.L."/>
        </authorList>
    </citation>
    <scope>NUCLEOTIDE SEQUENCE</scope>
    <source>
        <strain evidence="2">MI0301</strain>
        <tissue evidence="2">Leaf</tissue>
    </source>
</reference>
<dbReference type="PROSITE" id="PS00636">
    <property type="entry name" value="DNAJ_1"/>
    <property type="match status" value="1"/>
</dbReference>
<dbReference type="AlphaFoldDB" id="A0A0D6QZK4"/>
<dbReference type="PANTHER" id="PTHR45432:SF2">
    <property type="entry name" value="CHAPERONE PROTEIN DNAJ 11, CHLOROPLASTIC"/>
    <property type="match status" value="1"/>
</dbReference>
<protein>
    <recommendedName>
        <fullName evidence="1">J domain-containing protein</fullName>
    </recommendedName>
</protein>
<proteinExistence type="predicted"/>
<dbReference type="PRINTS" id="PR00625">
    <property type="entry name" value="JDOMAIN"/>
</dbReference>
<organism evidence="2">
    <name type="scientific">Araucaria cunninghamii</name>
    <name type="common">Hoop pine</name>
    <name type="synonym">Moreton Bay pine</name>
    <dbReference type="NCBI Taxonomy" id="56994"/>
    <lineage>
        <taxon>Eukaryota</taxon>
        <taxon>Viridiplantae</taxon>
        <taxon>Streptophyta</taxon>
        <taxon>Embryophyta</taxon>
        <taxon>Tracheophyta</taxon>
        <taxon>Spermatophyta</taxon>
        <taxon>Pinopsida</taxon>
        <taxon>Pinidae</taxon>
        <taxon>Conifers II</taxon>
        <taxon>Araucariales</taxon>
        <taxon>Araucariaceae</taxon>
        <taxon>Araucaria</taxon>
    </lineage>
</organism>
<dbReference type="SMART" id="SM00271">
    <property type="entry name" value="DnaJ"/>
    <property type="match status" value="1"/>
</dbReference>
<evidence type="ECO:0000259" key="1">
    <source>
        <dbReference type="PROSITE" id="PS50076"/>
    </source>
</evidence>
<sequence>MAAFSAVPAIRTGSCDRLPQEPHLRVLPRRFFKITSSPRLGFHHGVFRPLRVMRGSGRCMAHAATEDKSFIANGGLQSCSLYDFLGLPQDASQKNIKEAYRKSAKIWHPDIANKEKAKNFAEEFVKIHDAYSVLSDPEARARYDEQLRLQALQGRKVNGRFPGIVSLGGYDNDECQFMSPLSRNWETDQCW</sequence>
<dbReference type="EMBL" id="GCKF01035242">
    <property type="protein sequence ID" value="JAG97002.1"/>
    <property type="molecule type" value="Transcribed_RNA"/>
</dbReference>
<dbReference type="InterPro" id="IPR018253">
    <property type="entry name" value="DnaJ_domain_CS"/>
</dbReference>
<dbReference type="SUPFAM" id="SSF46565">
    <property type="entry name" value="Chaperone J-domain"/>
    <property type="match status" value="1"/>
</dbReference>
<name>A0A0D6QZK4_ARACU</name>
<evidence type="ECO:0000313" key="2">
    <source>
        <dbReference type="EMBL" id="JAG97002.1"/>
    </source>
</evidence>
<accession>A0A0D6QZK4</accession>
<dbReference type="CDD" id="cd06257">
    <property type="entry name" value="DnaJ"/>
    <property type="match status" value="1"/>
</dbReference>
<feature type="domain" description="J" evidence="1">
    <location>
        <begin position="80"/>
        <end position="147"/>
    </location>
</feature>
<dbReference type="Pfam" id="PF00226">
    <property type="entry name" value="DnaJ"/>
    <property type="match status" value="1"/>
</dbReference>
<dbReference type="PANTHER" id="PTHR45432">
    <property type="entry name" value="CHAPERONE PROTEIN DNAJ 11, CHLOROPLASTIC-LIKE"/>
    <property type="match status" value="1"/>
</dbReference>
<dbReference type="InterPro" id="IPR036869">
    <property type="entry name" value="J_dom_sf"/>
</dbReference>